<dbReference type="InterPro" id="IPR040354">
    <property type="entry name" value="TCTN1-3"/>
</dbReference>
<organism evidence="1 2">
    <name type="scientific">Monoraphidium neglectum</name>
    <dbReference type="NCBI Taxonomy" id="145388"/>
    <lineage>
        <taxon>Eukaryota</taxon>
        <taxon>Viridiplantae</taxon>
        <taxon>Chlorophyta</taxon>
        <taxon>core chlorophytes</taxon>
        <taxon>Chlorophyceae</taxon>
        <taxon>CS clade</taxon>
        <taxon>Sphaeropleales</taxon>
        <taxon>Selenastraceae</taxon>
        <taxon>Monoraphidium</taxon>
    </lineage>
</organism>
<dbReference type="Proteomes" id="UP000054498">
    <property type="component" value="Unassembled WGS sequence"/>
</dbReference>
<gene>
    <name evidence="1" type="ORF">MNEG_10688</name>
</gene>
<accession>A0A0D2MRT6</accession>
<proteinExistence type="predicted"/>
<dbReference type="KEGG" id="mng:MNEG_10688"/>
<keyword evidence="2" id="KW-1185">Reference proteome</keyword>
<dbReference type="EMBL" id="KK102638">
    <property type="protein sequence ID" value="KIY97275.1"/>
    <property type="molecule type" value="Genomic_DNA"/>
</dbReference>
<dbReference type="PANTHER" id="PTHR14611:SF2">
    <property type="entry name" value="TECTONIC"/>
    <property type="match status" value="1"/>
</dbReference>
<dbReference type="RefSeq" id="XP_013896295.1">
    <property type="nucleotide sequence ID" value="XM_014040841.1"/>
</dbReference>
<evidence type="ECO:0000313" key="1">
    <source>
        <dbReference type="EMBL" id="KIY97275.1"/>
    </source>
</evidence>
<sequence length="477" mass="46975">MRSAVAQDPATGGVGDNIKAAQCDAAAARPAAAKGAYAYGDAIISAAPMADGSVVRGRFAVASGGASAECGEWLQVGLLQRVPQSLKEQAATCWRTLPTAVTAFAALCEDTVSLLSPLAYARTQFPANPAAAAMFNATVASVARLDPATGALSAAAAAAPVFVAAAGAAPAKCAGAVVRADFLMRYMMDAATGDAQLVSVSVDLTVSDITFSAAPAAPQAASVAWADAAAPAAALLPFSGAPGYLEGFPVLAGVKQASGAKAAVARLKGGLQLPAPGAGGACGGARGASVGFGYNGSAYCAGAATLAELQALCDPAADASAAARAAAGGVLLDAALAGTLVLGVWGSSDAANANEWVQVAVAGWPPAAPQWSAGERRCDGVVTGFDLKIVTGVAFSAGNPQRKIVHAQLCLTTGSWAHDARRAAAAGGAAQAFPLRFSVSFAALDQGAPAAALRPAPPLVMPLPPDLFYPFLRSSGD</sequence>
<dbReference type="STRING" id="145388.A0A0D2MRT6"/>
<dbReference type="AlphaFoldDB" id="A0A0D2MRT6"/>
<dbReference type="OrthoDB" id="2104337at2759"/>
<dbReference type="PANTHER" id="PTHR14611">
    <property type="entry name" value="TECTONIC FAMILY MEMBER"/>
    <property type="match status" value="1"/>
</dbReference>
<name>A0A0D2MRT6_9CHLO</name>
<evidence type="ECO:0000313" key="2">
    <source>
        <dbReference type="Proteomes" id="UP000054498"/>
    </source>
</evidence>
<reference evidence="1 2" key="1">
    <citation type="journal article" date="2013" name="BMC Genomics">
        <title>Reconstruction of the lipid metabolism for the microalga Monoraphidium neglectum from its genome sequence reveals characteristics suitable for biofuel production.</title>
        <authorList>
            <person name="Bogen C."/>
            <person name="Al-Dilaimi A."/>
            <person name="Albersmeier A."/>
            <person name="Wichmann J."/>
            <person name="Grundmann M."/>
            <person name="Rupp O."/>
            <person name="Lauersen K.J."/>
            <person name="Blifernez-Klassen O."/>
            <person name="Kalinowski J."/>
            <person name="Goesmann A."/>
            <person name="Mussgnug J.H."/>
            <person name="Kruse O."/>
        </authorList>
    </citation>
    <scope>NUCLEOTIDE SEQUENCE [LARGE SCALE GENOMIC DNA]</scope>
    <source>
        <strain evidence="1 2">SAG 48.87</strain>
    </source>
</reference>
<protein>
    <submittedName>
        <fullName evidence="1">Uncharacterized protein</fullName>
    </submittedName>
</protein>
<dbReference type="GeneID" id="25727875"/>